<evidence type="ECO:0000313" key="7">
    <source>
        <dbReference type="Proteomes" id="UP000807716"/>
    </source>
</evidence>
<dbReference type="Gene3D" id="3.40.850.10">
    <property type="entry name" value="Kinesin motor domain"/>
    <property type="match status" value="1"/>
</dbReference>
<dbReference type="EMBL" id="JAAAJB010000286">
    <property type="protein sequence ID" value="KAG0259380.1"/>
    <property type="molecule type" value="Genomic_DNA"/>
</dbReference>
<feature type="domain" description="Kinesin motor" evidence="5">
    <location>
        <begin position="5"/>
        <end position="150"/>
    </location>
</feature>
<evidence type="ECO:0000256" key="1">
    <source>
        <dbReference type="ARBA" id="ARBA00022701"/>
    </source>
</evidence>
<comment type="similarity">
    <text evidence="4">Belongs to the TRAFAC class myosin-kinesin ATPase superfamily. Kinesin family.</text>
</comment>
<feature type="binding site" evidence="4">
    <location>
        <begin position="87"/>
        <end position="94"/>
    </location>
    <ligand>
        <name>ATP</name>
        <dbReference type="ChEBI" id="CHEBI:30616"/>
    </ligand>
</feature>
<evidence type="ECO:0000256" key="4">
    <source>
        <dbReference type="PROSITE-ProRule" id="PRU00283"/>
    </source>
</evidence>
<keyword evidence="7" id="KW-1185">Reference proteome</keyword>
<dbReference type="SUPFAM" id="SSF52540">
    <property type="entry name" value="P-loop containing nucleoside triphosphate hydrolases"/>
    <property type="match status" value="1"/>
</dbReference>
<dbReference type="InterPro" id="IPR027640">
    <property type="entry name" value="Kinesin-like_fam"/>
</dbReference>
<dbReference type="InterPro" id="IPR036961">
    <property type="entry name" value="Kinesin_motor_dom_sf"/>
</dbReference>
<dbReference type="GO" id="GO:0003777">
    <property type="term" value="F:microtubule motor activity"/>
    <property type="evidence" value="ECO:0007669"/>
    <property type="project" value="InterPro"/>
</dbReference>
<dbReference type="GO" id="GO:0005524">
    <property type="term" value="F:ATP binding"/>
    <property type="evidence" value="ECO:0007669"/>
    <property type="project" value="UniProtKB-UniRule"/>
</dbReference>
<proteinExistence type="inferred from homology"/>
<dbReference type="GO" id="GO:0005874">
    <property type="term" value="C:microtubule"/>
    <property type="evidence" value="ECO:0007669"/>
    <property type="project" value="UniProtKB-KW"/>
</dbReference>
<organism evidence="6 7">
    <name type="scientific">Actinomortierella ambigua</name>
    <dbReference type="NCBI Taxonomy" id="1343610"/>
    <lineage>
        <taxon>Eukaryota</taxon>
        <taxon>Fungi</taxon>
        <taxon>Fungi incertae sedis</taxon>
        <taxon>Mucoromycota</taxon>
        <taxon>Mortierellomycotina</taxon>
        <taxon>Mortierellomycetes</taxon>
        <taxon>Mortierellales</taxon>
        <taxon>Mortierellaceae</taxon>
        <taxon>Actinomortierella</taxon>
    </lineage>
</organism>
<dbReference type="InterPro" id="IPR001752">
    <property type="entry name" value="Kinesin_motor_dom"/>
</dbReference>
<name>A0A9P6Q5F5_9FUNG</name>
<dbReference type="GO" id="GO:0008017">
    <property type="term" value="F:microtubule binding"/>
    <property type="evidence" value="ECO:0007669"/>
    <property type="project" value="InterPro"/>
</dbReference>
<dbReference type="PROSITE" id="PS50067">
    <property type="entry name" value="KINESIN_MOTOR_2"/>
    <property type="match status" value="1"/>
</dbReference>
<evidence type="ECO:0000313" key="6">
    <source>
        <dbReference type="EMBL" id="KAG0259380.1"/>
    </source>
</evidence>
<dbReference type="Pfam" id="PF00225">
    <property type="entry name" value="Kinesin"/>
    <property type="match status" value="1"/>
</dbReference>
<dbReference type="SMART" id="SM00129">
    <property type="entry name" value="KISc"/>
    <property type="match status" value="1"/>
</dbReference>
<keyword evidence="3 4" id="KW-0505">Motor protein</keyword>
<accession>A0A9P6Q5F5</accession>
<sequence>MSGNNIKVVCRFRPQNSLEIREGGQPIVSFDDNGQSVKVESKEYPGAFTFDRTFPSDSKQKEVFDYSISTIVDDVINGYNGTVFAYGQTGSGKTFTMMGPSIDDEDLKGIIPRIVDQIFASILASPSTMEYTVKVSYMEIYMEKIRDLLN</sequence>
<evidence type="ECO:0000256" key="2">
    <source>
        <dbReference type="ARBA" id="ARBA00023054"/>
    </source>
</evidence>
<keyword evidence="4" id="KW-0547">Nucleotide-binding</keyword>
<keyword evidence="1" id="KW-0493">Microtubule</keyword>
<dbReference type="Proteomes" id="UP000807716">
    <property type="component" value="Unassembled WGS sequence"/>
</dbReference>
<comment type="caution">
    <text evidence="6">The sequence shown here is derived from an EMBL/GenBank/DDBJ whole genome shotgun (WGS) entry which is preliminary data.</text>
</comment>
<dbReference type="InterPro" id="IPR027417">
    <property type="entry name" value="P-loop_NTPase"/>
</dbReference>
<dbReference type="GO" id="GO:0007018">
    <property type="term" value="P:microtubule-based movement"/>
    <property type="evidence" value="ECO:0007669"/>
    <property type="project" value="InterPro"/>
</dbReference>
<protein>
    <recommendedName>
        <fullName evidence="5">Kinesin motor domain-containing protein</fullName>
    </recommendedName>
</protein>
<dbReference type="AlphaFoldDB" id="A0A9P6Q5F5"/>
<evidence type="ECO:0000259" key="5">
    <source>
        <dbReference type="PROSITE" id="PS50067"/>
    </source>
</evidence>
<reference evidence="6" key="1">
    <citation type="journal article" date="2020" name="Fungal Divers.">
        <title>Resolving the Mortierellaceae phylogeny through synthesis of multi-gene phylogenetics and phylogenomics.</title>
        <authorList>
            <person name="Vandepol N."/>
            <person name="Liber J."/>
            <person name="Desiro A."/>
            <person name="Na H."/>
            <person name="Kennedy M."/>
            <person name="Barry K."/>
            <person name="Grigoriev I.V."/>
            <person name="Miller A.N."/>
            <person name="O'Donnell K."/>
            <person name="Stajich J.E."/>
            <person name="Bonito G."/>
        </authorList>
    </citation>
    <scope>NUCLEOTIDE SEQUENCE</scope>
    <source>
        <strain evidence="6">BC1065</strain>
    </source>
</reference>
<feature type="non-terminal residue" evidence="6">
    <location>
        <position position="1"/>
    </location>
</feature>
<keyword evidence="4" id="KW-0067">ATP-binding</keyword>
<dbReference type="PANTHER" id="PTHR47968:SF36">
    <property type="entry name" value="KINESIN HEAVY CHAIN ISOFORM X1"/>
    <property type="match status" value="1"/>
</dbReference>
<dbReference type="OrthoDB" id="3176171at2759"/>
<evidence type="ECO:0000256" key="3">
    <source>
        <dbReference type="ARBA" id="ARBA00023175"/>
    </source>
</evidence>
<dbReference type="PANTHER" id="PTHR47968">
    <property type="entry name" value="CENTROMERE PROTEIN E"/>
    <property type="match status" value="1"/>
</dbReference>
<gene>
    <name evidence="6" type="ORF">DFQ27_004080</name>
</gene>
<keyword evidence="2" id="KW-0175">Coiled coil</keyword>